<evidence type="ECO:0000313" key="3">
    <source>
        <dbReference type="Proteomes" id="UP000013063"/>
    </source>
</evidence>
<comment type="caution">
    <text evidence="2">The sequence shown here is derived from an EMBL/GenBank/DDBJ whole genome shotgun (WGS) entry which is preliminary data.</text>
</comment>
<keyword evidence="3" id="KW-1185">Reference proteome</keyword>
<evidence type="ECO:0000256" key="1">
    <source>
        <dbReference type="SAM" id="MobiDB-lite"/>
    </source>
</evidence>
<gene>
    <name evidence="2" type="ORF">OR37_02971</name>
</gene>
<feature type="region of interest" description="Disordered" evidence="1">
    <location>
        <begin position="58"/>
        <end position="115"/>
    </location>
</feature>
<feature type="compositionally biased region" description="Basic and acidic residues" evidence="1">
    <location>
        <begin position="84"/>
        <end position="100"/>
    </location>
</feature>
<feature type="region of interest" description="Disordered" evidence="1">
    <location>
        <begin position="1"/>
        <end position="43"/>
    </location>
</feature>
<reference evidence="2 3" key="1">
    <citation type="journal article" date="2013" name="Genome Announc.">
        <title>Draft Genome Sequence for Caulobacter sp. Strain OR37, a Bacterium Tolerant to Heavy Metals.</title>
        <authorList>
            <person name="Utturkar S.M."/>
            <person name="Bollmann A."/>
            <person name="Brzoska R.M."/>
            <person name="Klingeman D.M."/>
            <person name="Epstein S.E."/>
            <person name="Palumbo A.V."/>
            <person name="Brown S.D."/>
        </authorList>
    </citation>
    <scope>NUCLEOTIDE SEQUENCE [LARGE SCALE GENOMIC DNA]</scope>
    <source>
        <strain evidence="2 3">OR37</strain>
    </source>
</reference>
<dbReference type="STRING" id="1292034.OR37_02971"/>
<dbReference type="EMBL" id="APMP01000021">
    <property type="protein sequence ID" value="ENZ81110.1"/>
    <property type="molecule type" value="Genomic_DNA"/>
</dbReference>
<protein>
    <submittedName>
        <fullName evidence="2">Uncharacterized protein</fullName>
    </submittedName>
</protein>
<proteinExistence type="predicted"/>
<accession>R0CXR9</accession>
<dbReference type="PATRIC" id="fig|1292034.3.peg.2952"/>
<feature type="compositionally biased region" description="Low complexity" evidence="1">
    <location>
        <begin position="12"/>
        <end position="39"/>
    </location>
</feature>
<sequence length="127" mass="12900" precursor="true">MARRPSDVAPTAPSDAPSIPAGPASAESAAATPAAPALPRGLGGCRLADLERLPRDERERCEERLAQGTGGAGVGPNLQLGGRGSRDVRPYLTRPPKDGCKPVGSVKNNGPLGETSVTMAVGCARSF</sequence>
<evidence type="ECO:0000313" key="2">
    <source>
        <dbReference type="EMBL" id="ENZ81110.1"/>
    </source>
</evidence>
<dbReference type="Proteomes" id="UP000013063">
    <property type="component" value="Unassembled WGS sequence"/>
</dbReference>
<organism evidence="2 3">
    <name type="scientific">Caulobacter vibrioides OR37</name>
    <dbReference type="NCBI Taxonomy" id="1292034"/>
    <lineage>
        <taxon>Bacteria</taxon>
        <taxon>Pseudomonadati</taxon>
        <taxon>Pseudomonadota</taxon>
        <taxon>Alphaproteobacteria</taxon>
        <taxon>Caulobacterales</taxon>
        <taxon>Caulobacteraceae</taxon>
        <taxon>Caulobacter</taxon>
    </lineage>
</organism>
<dbReference type="AlphaFoldDB" id="R0CXR9"/>
<name>R0CXR9_CAUVI</name>